<feature type="transmembrane region" description="Helical" evidence="1">
    <location>
        <begin position="15"/>
        <end position="34"/>
    </location>
</feature>
<evidence type="ECO:0000313" key="2">
    <source>
        <dbReference type="EMBL" id="KAH3729954.1"/>
    </source>
</evidence>
<keyword evidence="1" id="KW-0812">Transmembrane</keyword>
<reference evidence="2" key="2">
    <citation type="submission" date="2020-11" db="EMBL/GenBank/DDBJ databases">
        <authorList>
            <person name="McCartney M.A."/>
            <person name="Auch B."/>
            <person name="Kono T."/>
            <person name="Mallez S."/>
            <person name="Becker A."/>
            <person name="Gohl D.M."/>
            <person name="Silverstein K.A.T."/>
            <person name="Koren S."/>
            <person name="Bechman K.B."/>
            <person name="Herman A."/>
            <person name="Abrahante J.E."/>
            <person name="Garbe J."/>
        </authorList>
    </citation>
    <scope>NUCLEOTIDE SEQUENCE</scope>
    <source>
        <strain evidence="2">Duluth1</strain>
        <tissue evidence="2">Whole animal</tissue>
    </source>
</reference>
<organism evidence="2 3">
    <name type="scientific">Dreissena polymorpha</name>
    <name type="common">Zebra mussel</name>
    <name type="synonym">Mytilus polymorpha</name>
    <dbReference type="NCBI Taxonomy" id="45954"/>
    <lineage>
        <taxon>Eukaryota</taxon>
        <taxon>Metazoa</taxon>
        <taxon>Spiralia</taxon>
        <taxon>Lophotrochozoa</taxon>
        <taxon>Mollusca</taxon>
        <taxon>Bivalvia</taxon>
        <taxon>Autobranchia</taxon>
        <taxon>Heteroconchia</taxon>
        <taxon>Euheterodonta</taxon>
        <taxon>Imparidentia</taxon>
        <taxon>Neoheterodontei</taxon>
        <taxon>Myida</taxon>
        <taxon>Dreissenoidea</taxon>
        <taxon>Dreissenidae</taxon>
        <taxon>Dreissena</taxon>
    </lineage>
</organism>
<keyword evidence="3" id="KW-1185">Reference proteome</keyword>
<accession>A0A9D4HSQ6</accession>
<sequence>MGRLRRSGSILDLDTLRVVGVFAFIGILLFMAGVEFNPGPFQVFKLRTYAMDQKDFMNFKEGQRRIIQIFPALQEKL</sequence>
<protein>
    <submittedName>
        <fullName evidence="2">Uncharacterized protein</fullName>
    </submittedName>
</protein>
<keyword evidence="1" id="KW-1133">Transmembrane helix</keyword>
<dbReference type="Proteomes" id="UP000828390">
    <property type="component" value="Unassembled WGS sequence"/>
</dbReference>
<gene>
    <name evidence="2" type="ORF">DPMN_055932</name>
</gene>
<proteinExistence type="predicted"/>
<evidence type="ECO:0000313" key="3">
    <source>
        <dbReference type="Proteomes" id="UP000828390"/>
    </source>
</evidence>
<keyword evidence="1" id="KW-0472">Membrane</keyword>
<reference evidence="2" key="1">
    <citation type="journal article" date="2019" name="bioRxiv">
        <title>The Genome of the Zebra Mussel, Dreissena polymorpha: A Resource for Invasive Species Research.</title>
        <authorList>
            <person name="McCartney M.A."/>
            <person name="Auch B."/>
            <person name="Kono T."/>
            <person name="Mallez S."/>
            <person name="Zhang Y."/>
            <person name="Obille A."/>
            <person name="Becker A."/>
            <person name="Abrahante J.E."/>
            <person name="Garbe J."/>
            <person name="Badalamenti J.P."/>
            <person name="Herman A."/>
            <person name="Mangelson H."/>
            <person name="Liachko I."/>
            <person name="Sullivan S."/>
            <person name="Sone E.D."/>
            <person name="Koren S."/>
            <person name="Silverstein K.A.T."/>
            <person name="Beckman K.B."/>
            <person name="Gohl D.M."/>
        </authorList>
    </citation>
    <scope>NUCLEOTIDE SEQUENCE</scope>
    <source>
        <strain evidence="2">Duluth1</strain>
        <tissue evidence="2">Whole animal</tissue>
    </source>
</reference>
<comment type="caution">
    <text evidence="2">The sequence shown here is derived from an EMBL/GenBank/DDBJ whole genome shotgun (WGS) entry which is preliminary data.</text>
</comment>
<name>A0A9D4HSQ6_DREPO</name>
<dbReference type="EMBL" id="JAIWYP010000012">
    <property type="protein sequence ID" value="KAH3729954.1"/>
    <property type="molecule type" value="Genomic_DNA"/>
</dbReference>
<dbReference type="AlphaFoldDB" id="A0A9D4HSQ6"/>
<evidence type="ECO:0000256" key="1">
    <source>
        <dbReference type="SAM" id="Phobius"/>
    </source>
</evidence>